<name>A0A0F2T4M1_STRR3</name>
<feature type="region of interest" description="Disordered" evidence="1">
    <location>
        <begin position="1"/>
        <end position="57"/>
    </location>
</feature>
<sequence>MGLPRPARWSSQLARPPRAVSAPPAQSPAAEPRTRAPPATAKPRTARTEPVQPATVCPMSWSPCVLMTAPVV</sequence>
<comment type="caution">
    <text evidence="2">The sequence shown here is derived from an EMBL/GenBank/DDBJ whole genome shotgun (WGS) entry which is preliminary data.</text>
</comment>
<keyword evidence="3" id="KW-1185">Reference proteome</keyword>
<evidence type="ECO:0000313" key="3">
    <source>
        <dbReference type="Proteomes" id="UP000033699"/>
    </source>
</evidence>
<accession>A0A0F2T4M1</accession>
<protein>
    <submittedName>
        <fullName evidence="2">Uncharacterized protein</fullName>
    </submittedName>
</protein>
<dbReference type="EMBL" id="JZKH01000137">
    <property type="protein sequence ID" value="KJS58133.1"/>
    <property type="molecule type" value="Genomic_DNA"/>
</dbReference>
<feature type="compositionally biased region" description="Low complexity" evidence="1">
    <location>
        <begin position="14"/>
        <end position="43"/>
    </location>
</feature>
<organism evidence="2 3">
    <name type="scientific">Streptomyces rubellomurinus (strain ATCC 31215)</name>
    <dbReference type="NCBI Taxonomy" id="359131"/>
    <lineage>
        <taxon>Bacteria</taxon>
        <taxon>Bacillati</taxon>
        <taxon>Actinomycetota</taxon>
        <taxon>Actinomycetes</taxon>
        <taxon>Kitasatosporales</taxon>
        <taxon>Streptomycetaceae</taxon>
        <taxon>Streptomyces</taxon>
    </lineage>
</organism>
<reference evidence="2 3" key="1">
    <citation type="submission" date="2015-02" db="EMBL/GenBank/DDBJ databases">
        <authorList>
            <person name="Ju K.-S."/>
            <person name="Doroghazi J.R."/>
            <person name="Metcalf W."/>
        </authorList>
    </citation>
    <scope>NUCLEOTIDE SEQUENCE [LARGE SCALE GENOMIC DNA]</scope>
    <source>
        <strain evidence="2 3">ATCC 31215</strain>
    </source>
</reference>
<evidence type="ECO:0000256" key="1">
    <source>
        <dbReference type="SAM" id="MobiDB-lite"/>
    </source>
</evidence>
<proteinExistence type="predicted"/>
<evidence type="ECO:0000313" key="2">
    <source>
        <dbReference type="EMBL" id="KJS58133.1"/>
    </source>
</evidence>
<dbReference type="AlphaFoldDB" id="A0A0F2T4M1"/>
<gene>
    <name evidence="2" type="ORF">VM95_35265</name>
</gene>
<dbReference type="Proteomes" id="UP000033699">
    <property type="component" value="Unassembled WGS sequence"/>
</dbReference>